<dbReference type="RefSeq" id="WP_016390237.1">
    <property type="nucleotide sequence ID" value="NZ_KE646807.1"/>
</dbReference>
<evidence type="ECO:0000256" key="1">
    <source>
        <dbReference type="SAM" id="Phobius"/>
    </source>
</evidence>
<dbReference type="AlphaFoldDB" id="A0AB33Z2A2"/>
<comment type="caution">
    <text evidence="3">The sequence shown here is derived from an EMBL/GenBank/DDBJ whole genome shotgun (WGS) entry which is preliminary data.</text>
</comment>
<dbReference type="Gene3D" id="3.10.620.30">
    <property type="match status" value="1"/>
</dbReference>
<keyword evidence="1" id="KW-0472">Membrane</keyword>
<feature type="transmembrane region" description="Helical" evidence="1">
    <location>
        <begin position="55"/>
        <end position="74"/>
    </location>
</feature>
<organism evidence="3 4">
    <name type="scientific">Cycloclasticus pugetii</name>
    <dbReference type="NCBI Taxonomy" id="34068"/>
    <lineage>
        <taxon>Bacteria</taxon>
        <taxon>Pseudomonadati</taxon>
        <taxon>Pseudomonadota</taxon>
        <taxon>Gammaproteobacteria</taxon>
        <taxon>Thiotrichales</taxon>
        <taxon>Piscirickettsiaceae</taxon>
        <taxon>Cycloclasticus</taxon>
    </lineage>
</organism>
<dbReference type="Pfam" id="PF01841">
    <property type="entry name" value="Transglut_core"/>
    <property type="match status" value="1"/>
</dbReference>
<dbReference type="InterPro" id="IPR002931">
    <property type="entry name" value="Transglutaminase-like"/>
</dbReference>
<dbReference type="InterPro" id="IPR052901">
    <property type="entry name" value="Bact_TGase-like"/>
</dbReference>
<dbReference type="PANTHER" id="PTHR42736">
    <property type="entry name" value="PROTEIN-GLUTAMINE GAMMA-GLUTAMYLTRANSFERASE"/>
    <property type="match status" value="1"/>
</dbReference>
<dbReference type="InterPro" id="IPR021878">
    <property type="entry name" value="TgpA_N"/>
</dbReference>
<keyword evidence="1" id="KW-1133">Transmembrane helix</keyword>
<protein>
    <submittedName>
        <fullName evidence="3">Transglutaminase</fullName>
    </submittedName>
</protein>
<dbReference type="EMBL" id="ASHL01000004">
    <property type="protein sequence ID" value="EPD13057.1"/>
    <property type="molecule type" value="Genomic_DNA"/>
</dbReference>
<dbReference type="SMART" id="SM00460">
    <property type="entry name" value="TGc"/>
    <property type="match status" value="1"/>
</dbReference>
<evidence type="ECO:0000313" key="4">
    <source>
        <dbReference type="Proteomes" id="UP000015462"/>
    </source>
</evidence>
<dbReference type="Pfam" id="PF13559">
    <property type="entry name" value="DUF4129"/>
    <property type="match status" value="1"/>
</dbReference>
<accession>A0AB33Z2A2</accession>
<gene>
    <name evidence="3" type="ORF">L196_05430</name>
</gene>
<sequence length="644" mass="73119">MPLQPTIIKLLISIGVLLIIPHIGELPLPFIVIGFSLLAWRALTLWFPNTLPSKWLLLPLSIGLAFFVLKTFGMSLGRDASSSLLIILMGLKLLESRSSRDTQAVIYLNFFILITPFLFEQYIEIATYAFCVFFLLLFSLTINNTQCHRLKNPGLLRISAAILFLSVPLMLIFFIFFPRMIGPLWAMPNQQSAISGLSDTINPGNVSNLALSDKTAFRVRFDGTAPKQKDLYWRGPVFWETDGRSWTLTPPKSDSFKRAKAINNEGLDIQYTLMMEPHHQYWLFALDTPAAAPKNARLTHDHQLILNKKLSRNISFNIRSTSQKIQAKPSDNDLNRALHIPDNTDPRVFDLANKWLKANADNQGVIKQALEFYNKEFYYTLKPPSLGQDPVSEFLFDTKRGFCGHFATSFATLMRAAGIPSRLVAGYQGGVYNKVGDFYNIRQADAHVWVEVWLEEAGWVRIDPTAAIAPNRIEHSIDPSSQQANSDINFLITPPEGFQQWAQQLKWALNSLDYYWQNAVLAYGPEKQLNFLSNLGIFDWRGMVKWLAVLSGLVLIGSIGAVLLLQKKSHDAVQTAYLVLCKSLAKRIGQRQPHETTTDYFNRAIKQYPQRAGDLTTLKTLYLNTRYGKEAEHSFIQQVKHFHF</sequence>
<dbReference type="PANTHER" id="PTHR42736:SF1">
    <property type="entry name" value="PROTEIN-GLUTAMINE GAMMA-GLUTAMYLTRANSFERASE"/>
    <property type="match status" value="1"/>
</dbReference>
<dbReference type="Pfam" id="PF11992">
    <property type="entry name" value="TgpA_N"/>
    <property type="match status" value="1"/>
</dbReference>
<dbReference type="InterPro" id="IPR025403">
    <property type="entry name" value="TgpA-like_C"/>
</dbReference>
<feature type="transmembrane region" description="Helical" evidence="1">
    <location>
        <begin position="155"/>
        <end position="177"/>
    </location>
</feature>
<feature type="domain" description="Transglutaminase-like" evidence="2">
    <location>
        <begin position="395"/>
        <end position="466"/>
    </location>
</feature>
<name>A0AB33Z2A2_9GAMM</name>
<dbReference type="InterPro" id="IPR038765">
    <property type="entry name" value="Papain-like_cys_pep_sf"/>
</dbReference>
<dbReference type="Proteomes" id="UP000015462">
    <property type="component" value="Unassembled WGS sequence"/>
</dbReference>
<proteinExistence type="predicted"/>
<feature type="transmembrane region" description="Helical" evidence="1">
    <location>
        <begin position="102"/>
        <end position="119"/>
    </location>
</feature>
<feature type="transmembrane region" description="Helical" evidence="1">
    <location>
        <begin position="543"/>
        <end position="565"/>
    </location>
</feature>
<reference evidence="3 4" key="1">
    <citation type="journal article" date="2013" name="Genome Announc.">
        <title>Genome Sequence of the Pyrene- and Fluoranthene-Degrading Bacterium Cycloclasticus sp. Strain PY97M.</title>
        <authorList>
            <person name="Cui Z."/>
            <person name="Xu G."/>
            <person name="Li Q."/>
            <person name="Gao W."/>
            <person name="Zheng L."/>
        </authorList>
    </citation>
    <scope>NUCLEOTIDE SEQUENCE [LARGE SCALE GENOMIC DNA]</scope>
    <source>
        <strain evidence="3 4">PY97M</strain>
    </source>
</reference>
<feature type="transmembrane region" description="Helical" evidence="1">
    <location>
        <begin position="125"/>
        <end position="143"/>
    </location>
</feature>
<dbReference type="SUPFAM" id="SSF54001">
    <property type="entry name" value="Cysteine proteinases"/>
    <property type="match status" value="1"/>
</dbReference>
<keyword evidence="4" id="KW-1185">Reference proteome</keyword>
<evidence type="ECO:0000259" key="2">
    <source>
        <dbReference type="SMART" id="SM00460"/>
    </source>
</evidence>
<evidence type="ECO:0000313" key="3">
    <source>
        <dbReference type="EMBL" id="EPD13057.1"/>
    </source>
</evidence>
<feature type="transmembrane region" description="Helical" evidence="1">
    <location>
        <begin position="7"/>
        <end position="24"/>
    </location>
</feature>
<keyword evidence="1" id="KW-0812">Transmembrane</keyword>